<keyword evidence="2" id="KW-0496">Mitochondrion</keyword>
<dbReference type="GO" id="GO:0004519">
    <property type="term" value="F:endonuclease activity"/>
    <property type="evidence" value="ECO:0007669"/>
    <property type="project" value="InterPro"/>
</dbReference>
<proteinExistence type="predicted"/>
<dbReference type="EMBL" id="MK820634">
    <property type="protein sequence ID" value="QCW06868.1"/>
    <property type="molecule type" value="Genomic_DNA"/>
</dbReference>
<dbReference type="InterPro" id="IPR004860">
    <property type="entry name" value="LAGLIDADG_dom"/>
</dbReference>
<reference evidence="2" key="1">
    <citation type="submission" date="2019-04" db="EMBL/GenBank/DDBJ databases">
        <authorList>
            <person name="Yu Z."/>
            <person name="Deng C."/>
        </authorList>
    </citation>
    <scope>NUCLEOTIDE SEQUENCE</scope>
</reference>
<gene>
    <name evidence="2" type="primary">orf402</name>
</gene>
<dbReference type="AlphaFoldDB" id="A0A4Y5N015"/>
<accession>A0A4Y5N015</accession>
<evidence type="ECO:0000259" key="1">
    <source>
        <dbReference type="Pfam" id="PF00961"/>
    </source>
</evidence>
<dbReference type="Gene3D" id="3.10.28.10">
    <property type="entry name" value="Homing endonucleases"/>
    <property type="match status" value="2"/>
</dbReference>
<feature type="domain" description="Homing endonuclease LAGLIDADG" evidence="1">
    <location>
        <begin position="151"/>
        <end position="262"/>
    </location>
</feature>
<dbReference type="InterPro" id="IPR051289">
    <property type="entry name" value="LAGLIDADG_Endonuclease"/>
</dbReference>
<dbReference type="InterPro" id="IPR027434">
    <property type="entry name" value="Homing_endonucl"/>
</dbReference>
<evidence type="ECO:0000313" key="2">
    <source>
        <dbReference type="EMBL" id="QCW06868.1"/>
    </source>
</evidence>
<protein>
    <recommendedName>
        <fullName evidence="1">Homing endonuclease LAGLIDADG domain-containing protein</fullName>
    </recommendedName>
</protein>
<organism evidence="2">
    <name type="scientific">Dactylella tenuis</name>
    <dbReference type="NCBI Taxonomy" id="383872"/>
    <lineage>
        <taxon>Eukaryota</taxon>
        <taxon>Fungi</taxon>
        <taxon>Dikarya</taxon>
        <taxon>Ascomycota</taxon>
        <taxon>Pezizomycotina</taxon>
        <taxon>Orbiliomycetes</taxon>
        <taxon>Orbiliales</taxon>
        <taxon>Orbiliaceae</taxon>
        <taxon>Dactylella</taxon>
    </lineage>
</organism>
<dbReference type="RefSeq" id="YP_009663731.1">
    <property type="nucleotide sequence ID" value="NC_042947.1"/>
</dbReference>
<dbReference type="GeneID" id="40512631"/>
<dbReference type="SUPFAM" id="SSF55608">
    <property type="entry name" value="Homing endonucleases"/>
    <property type="match status" value="2"/>
</dbReference>
<dbReference type="PANTHER" id="PTHR36181:SF2">
    <property type="entry name" value="INTRON-ENCODED ENDONUCLEASE AI3-RELATED"/>
    <property type="match status" value="1"/>
</dbReference>
<geneLocation type="mitochondrion" evidence="2"/>
<name>A0A4Y5N015_9PEZI</name>
<feature type="domain" description="Homing endonuclease LAGLIDADG" evidence="1">
    <location>
        <begin position="8"/>
        <end position="103"/>
    </location>
</feature>
<dbReference type="Pfam" id="PF00961">
    <property type="entry name" value="LAGLIDADG_1"/>
    <property type="match status" value="2"/>
</dbReference>
<dbReference type="GO" id="GO:0005739">
    <property type="term" value="C:mitochondrion"/>
    <property type="evidence" value="ECO:0007669"/>
    <property type="project" value="UniProtKB-ARBA"/>
</dbReference>
<dbReference type="PANTHER" id="PTHR36181">
    <property type="entry name" value="INTRON-ENCODED ENDONUCLEASE AI3-RELATED"/>
    <property type="match status" value="1"/>
</dbReference>
<sequence length="402" mass="46930">MEFYQWFSGFSDGESNFSIVPQYDKNGKINKFSFRFTIGLHIDDKNVLIYIQKSLGVGYIYENDKECKFIVSDKEGIIKLINIFDNYNLNTTKYLDYLDFKKAFNLYHNKNEVLTEELIDKLIKLKNGMNSNRTNFDMPVNHIKITAYWFLGLIEGEGSFNLWRSDLVPVFSIVLTEHQSPVIVKIKEFLIENLGFDENSIWKLNNSSNMGINIQKARNNSKSSVLFIIKNIRLLHNYLIPFFDQLTFLSKKAQDFNDFKLICYTVYKGAHKKDPIKSLILKLSRSMNNFRLSTYCGSIPAEKLTENERDIINNALPLVEYLWDGRLRDISSKKIIHQHESCIYKIITSNGEELKTQTISESADIISVNVKTLSKHLNVEFEVNSEYTVLIKNYKVKRIRIY</sequence>